<evidence type="ECO:0000313" key="3">
    <source>
        <dbReference type="Proteomes" id="UP000026960"/>
    </source>
</evidence>
<keyword evidence="3" id="KW-1185">Reference proteome</keyword>
<proteinExistence type="predicted"/>
<organism evidence="2">
    <name type="scientific">Oryza barthii</name>
    <dbReference type="NCBI Taxonomy" id="65489"/>
    <lineage>
        <taxon>Eukaryota</taxon>
        <taxon>Viridiplantae</taxon>
        <taxon>Streptophyta</taxon>
        <taxon>Embryophyta</taxon>
        <taxon>Tracheophyta</taxon>
        <taxon>Spermatophyta</taxon>
        <taxon>Magnoliopsida</taxon>
        <taxon>Liliopsida</taxon>
        <taxon>Poales</taxon>
        <taxon>Poaceae</taxon>
        <taxon>BOP clade</taxon>
        <taxon>Oryzoideae</taxon>
        <taxon>Oryzeae</taxon>
        <taxon>Oryzinae</taxon>
        <taxon>Oryza</taxon>
    </lineage>
</organism>
<dbReference type="HOGENOM" id="CLU_2487345_0_0_1"/>
<feature type="compositionally biased region" description="Basic and acidic residues" evidence="1">
    <location>
        <begin position="85"/>
        <end position="100"/>
    </location>
</feature>
<feature type="region of interest" description="Disordered" evidence="1">
    <location>
        <begin position="62"/>
        <end position="100"/>
    </location>
</feature>
<dbReference type="AlphaFoldDB" id="A0A0D3GJT5"/>
<dbReference type="PaxDb" id="65489-OBART06G24430.1"/>
<accession>A0A0D3GJT5</accession>
<reference evidence="2" key="2">
    <citation type="submission" date="2015-03" db="UniProtKB">
        <authorList>
            <consortium name="EnsemblPlants"/>
        </authorList>
    </citation>
    <scope>IDENTIFICATION</scope>
</reference>
<name>A0A0D3GJT5_9ORYZ</name>
<dbReference type="Gramene" id="OBART06G24430.1">
    <property type="protein sequence ID" value="OBART06G24430.1"/>
    <property type="gene ID" value="OBART06G24430"/>
</dbReference>
<dbReference type="EnsemblPlants" id="OBART06G24430.1">
    <property type="protein sequence ID" value="OBART06G24430.1"/>
    <property type="gene ID" value="OBART06G24430"/>
</dbReference>
<reference evidence="2" key="1">
    <citation type="journal article" date="2009" name="Rice">
        <title>De Novo Next Generation Sequencing of Plant Genomes.</title>
        <authorList>
            <person name="Rounsley S."/>
            <person name="Marri P.R."/>
            <person name="Yu Y."/>
            <person name="He R."/>
            <person name="Sisneros N."/>
            <person name="Goicoechea J.L."/>
            <person name="Lee S.J."/>
            <person name="Angelova A."/>
            <person name="Kudrna D."/>
            <person name="Luo M."/>
            <person name="Affourtit J."/>
            <person name="Desany B."/>
            <person name="Knight J."/>
            <person name="Niazi F."/>
            <person name="Egholm M."/>
            <person name="Wing R.A."/>
        </authorList>
    </citation>
    <scope>NUCLEOTIDE SEQUENCE [LARGE SCALE GENOMIC DNA]</scope>
    <source>
        <strain evidence="2">cv. IRGC 105608</strain>
    </source>
</reference>
<evidence type="ECO:0000256" key="1">
    <source>
        <dbReference type="SAM" id="MobiDB-lite"/>
    </source>
</evidence>
<evidence type="ECO:0000313" key="2">
    <source>
        <dbReference type="EnsemblPlants" id="OBART06G24430.1"/>
    </source>
</evidence>
<dbReference type="Proteomes" id="UP000026960">
    <property type="component" value="Chromosome 6"/>
</dbReference>
<sequence length="100" mass="11011">MALFVACAPNQLHVVVGPRQRHEQHEFAAVELQPPPPHSSYRHRLPWPYMARRVRGVAAGSGSVELRHAPPPLKAISNESQAGSGEERGSSDTLMRRKGD</sequence>
<protein>
    <submittedName>
        <fullName evidence="2">Uncharacterized protein</fullName>
    </submittedName>
</protein>